<evidence type="ECO:0000256" key="7">
    <source>
        <dbReference type="ARBA" id="ARBA00022692"/>
    </source>
</evidence>
<dbReference type="Gene3D" id="3.30.450.330">
    <property type="match status" value="1"/>
</dbReference>
<dbReference type="InterPro" id="IPR037532">
    <property type="entry name" value="FtsI_transpept"/>
</dbReference>
<dbReference type="UniPathway" id="UPA00219"/>
<protein>
    <recommendedName>
        <fullName evidence="16">Peptidoglycan D,D-transpeptidase FtsI</fullName>
        <ecNumber evidence="16">3.4.16.4</ecNumber>
    </recommendedName>
    <alternativeName>
        <fullName evidence="16">Penicillin-binding protein 3</fullName>
        <shortName evidence="16">PBP-3</shortName>
    </alternativeName>
</protein>
<dbReference type="Gene3D" id="1.10.150.770">
    <property type="match status" value="1"/>
</dbReference>
<dbReference type="InterPro" id="IPR036138">
    <property type="entry name" value="PBP_dimer_sf"/>
</dbReference>
<evidence type="ECO:0000256" key="10">
    <source>
        <dbReference type="ARBA" id="ARBA00022984"/>
    </source>
</evidence>
<dbReference type="GO" id="GO:0009252">
    <property type="term" value="P:peptidoglycan biosynthetic process"/>
    <property type="evidence" value="ECO:0007669"/>
    <property type="project" value="UniProtKB-UniRule"/>
</dbReference>
<dbReference type="EMBL" id="AP021881">
    <property type="protein sequence ID" value="BBP01963.1"/>
    <property type="molecule type" value="Genomic_DNA"/>
</dbReference>
<keyword evidence="10 16" id="KW-0573">Peptidoglycan synthesis</keyword>
<comment type="function">
    <text evidence="16">Catalyzes cross-linking of the peptidoglycan cell wall at the division septum.</text>
</comment>
<dbReference type="HAMAP" id="MF_02080">
    <property type="entry name" value="FtsI_transpept"/>
    <property type="match status" value="1"/>
</dbReference>
<keyword evidence="12 16" id="KW-0472">Membrane</keyword>
<name>A0A809SAF6_9PROT</name>
<sequence length="570" mass="61469">MLDIHLDSWRGYVVLGAILGMFLVLAGRAIYLQSLRHVFLQQKGDALASRVVELPAHRGMISDRTGEPLAISTPVESLWANPSAAQLTAQQLKQLAAVLNMPESEIKAKLAQTDKEFVYIKRRLPPSQAEAVTKLGIAGLAMQREYRRYYPAGEVAAHLLGFTGLDDSGQEGMELAYQNVLAGVPGSRRVLKDRKGNIFEDVESILSPKPGQDLTLSIDMRLQYLAYRELQAAVIANKAKAGAIVVLDAKTGEILALANTPSFNPNNREGVKPWQMRNHAVTDEYEPGSTMKPFTIAAAMDTGRYTPDTLIDTENGSYVIGTKRIRDAHPHGMLTVSQVIQKSSNVGASKIALTMTPEYMWTAFHNAGFGTVPQVGFPGAASGSLRPYEKWRTIEQATMSYGNGISVSLLQLARAYTVFTNHGVLKPVTMLKLNGPAAPGVRVFSAKSADAVIPMLESVISPEGTAPQAAIEGYRVAGKTGTAHKPDRGGYSADKYIASFIGFAPASNPRLIIAVMVDEPSAGQYYGGTVSAPVFKKVMQGALRQLDVAPDKEITQKPIPATVTGEDEST</sequence>
<dbReference type="GO" id="GO:0000917">
    <property type="term" value="P:division septum assembly"/>
    <property type="evidence" value="ECO:0007669"/>
    <property type="project" value="UniProtKB-KW"/>
</dbReference>
<evidence type="ECO:0000256" key="16">
    <source>
        <dbReference type="HAMAP-Rule" id="MF_02080"/>
    </source>
</evidence>
<evidence type="ECO:0000256" key="13">
    <source>
        <dbReference type="ARBA" id="ARBA00023210"/>
    </source>
</evidence>
<keyword evidence="3 16" id="KW-0997">Cell inner membrane</keyword>
<keyword evidence="9 16" id="KW-0133">Cell shape</keyword>
<dbReference type="InterPro" id="IPR001460">
    <property type="entry name" value="PCN-bd_Tpept"/>
</dbReference>
<evidence type="ECO:0000256" key="5">
    <source>
        <dbReference type="ARBA" id="ARBA00022645"/>
    </source>
</evidence>
<evidence type="ECO:0000259" key="19">
    <source>
        <dbReference type="Pfam" id="PF03717"/>
    </source>
</evidence>
<proteinExistence type="inferred from homology"/>
<dbReference type="AlphaFoldDB" id="A0A809SAF6"/>
<keyword evidence="5 16" id="KW-0121">Carboxypeptidase</keyword>
<evidence type="ECO:0000256" key="1">
    <source>
        <dbReference type="ARBA" id="ARBA00004370"/>
    </source>
</evidence>
<evidence type="ECO:0000256" key="2">
    <source>
        <dbReference type="ARBA" id="ARBA00022475"/>
    </source>
</evidence>
<evidence type="ECO:0000313" key="21">
    <source>
        <dbReference type="Proteomes" id="UP000463939"/>
    </source>
</evidence>
<dbReference type="PANTHER" id="PTHR30627">
    <property type="entry name" value="PEPTIDOGLYCAN D,D-TRANSPEPTIDASE"/>
    <property type="match status" value="1"/>
</dbReference>
<feature type="transmembrane region" description="Helical" evidence="16">
    <location>
        <begin position="12"/>
        <end position="31"/>
    </location>
</feature>
<keyword evidence="21" id="KW-1185">Reference proteome</keyword>
<comment type="catalytic activity">
    <reaction evidence="16">
        <text>Preferential cleavage: (Ac)2-L-Lys-D-Ala-|-D-Ala. Also transpeptidation of peptidyl-alanyl moieties that are N-acyl substituents of D-alanine.</text>
        <dbReference type="EC" id="3.4.16.4"/>
    </reaction>
</comment>
<dbReference type="GO" id="GO:0009002">
    <property type="term" value="F:serine-type D-Ala-D-Ala carboxypeptidase activity"/>
    <property type="evidence" value="ECO:0007669"/>
    <property type="project" value="UniProtKB-UniRule"/>
</dbReference>
<dbReference type="GO" id="GO:0071555">
    <property type="term" value="P:cell wall organization"/>
    <property type="evidence" value="ECO:0007669"/>
    <property type="project" value="UniProtKB-KW"/>
</dbReference>
<dbReference type="InterPro" id="IPR050515">
    <property type="entry name" value="Beta-lactam/transpept"/>
</dbReference>
<keyword evidence="2 16" id="KW-1003">Cell membrane</keyword>
<dbReference type="GO" id="GO:0006508">
    <property type="term" value="P:proteolysis"/>
    <property type="evidence" value="ECO:0007669"/>
    <property type="project" value="UniProtKB-KW"/>
</dbReference>
<evidence type="ECO:0000256" key="4">
    <source>
        <dbReference type="ARBA" id="ARBA00022618"/>
    </source>
</evidence>
<reference evidence="21" key="1">
    <citation type="submission" date="2019-11" db="EMBL/GenBank/DDBJ databases">
        <title>Isolation and characterization of a novel species in the genus Sulfuriferula.</title>
        <authorList>
            <person name="Mochizuki J."/>
            <person name="Kojima H."/>
            <person name="Fukui M."/>
        </authorList>
    </citation>
    <scope>NUCLEOTIDE SEQUENCE [LARGE SCALE GENOMIC DNA]</scope>
    <source>
        <strain evidence="21">SGTM</strain>
    </source>
</reference>
<evidence type="ECO:0000256" key="15">
    <source>
        <dbReference type="ARBA" id="ARBA00023316"/>
    </source>
</evidence>
<dbReference type="KEGG" id="sniv:SFSGTM_26710"/>
<organism evidence="20 21">
    <name type="scientific">Sulfuriferula nivalis</name>
    <dbReference type="NCBI Taxonomy" id="2675298"/>
    <lineage>
        <taxon>Bacteria</taxon>
        <taxon>Pseudomonadati</taxon>
        <taxon>Pseudomonadota</taxon>
        <taxon>Betaproteobacteria</taxon>
        <taxon>Nitrosomonadales</taxon>
        <taxon>Sulfuricellaceae</taxon>
        <taxon>Sulfuriferula</taxon>
    </lineage>
</organism>
<gene>
    <name evidence="16 20" type="primary">ftsI</name>
    <name evidence="20" type="ORF">SFSGTM_26710</name>
</gene>
<keyword evidence="14 16" id="KW-0131">Cell cycle</keyword>
<keyword evidence="13 16" id="KW-0717">Septation</keyword>
<dbReference type="InterPro" id="IPR012338">
    <property type="entry name" value="Beta-lactam/transpept-like"/>
</dbReference>
<dbReference type="Pfam" id="PF00905">
    <property type="entry name" value="Transpeptidase"/>
    <property type="match status" value="1"/>
</dbReference>
<dbReference type="GO" id="GO:0008360">
    <property type="term" value="P:regulation of cell shape"/>
    <property type="evidence" value="ECO:0007669"/>
    <property type="project" value="UniProtKB-KW"/>
</dbReference>
<keyword evidence="15 16" id="KW-0961">Cell wall biogenesis/degradation</keyword>
<dbReference type="SUPFAM" id="SSF56519">
    <property type="entry name" value="Penicillin binding protein dimerisation domain"/>
    <property type="match status" value="1"/>
</dbReference>
<evidence type="ECO:0000259" key="18">
    <source>
        <dbReference type="Pfam" id="PF00905"/>
    </source>
</evidence>
<comment type="pathway">
    <text evidence="16">Cell wall biogenesis; peptidoglycan biosynthesis.</text>
</comment>
<keyword evidence="7 16" id="KW-0812">Transmembrane</keyword>
<dbReference type="GO" id="GO:0005886">
    <property type="term" value="C:plasma membrane"/>
    <property type="evidence" value="ECO:0007669"/>
    <property type="project" value="UniProtKB-SubCell"/>
</dbReference>
<dbReference type="SUPFAM" id="SSF56601">
    <property type="entry name" value="beta-lactamase/transpeptidase-like"/>
    <property type="match status" value="1"/>
</dbReference>
<feature type="domain" description="Penicillin-binding protein dimerisation" evidence="19">
    <location>
        <begin position="54"/>
        <end position="200"/>
    </location>
</feature>
<dbReference type="Proteomes" id="UP000463939">
    <property type="component" value="Chromosome"/>
</dbReference>
<keyword evidence="6 16" id="KW-0645">Protease</keyword>
<dbReference type="Gene3D" id="3.90.1310.10">
    <property type="entry name" value="Penicillin-binding protein 2a (Domain 2)"/>
    <property type="match status" value="1"/>
</dbReference>
<evidence type="ECO:0000313" key="20">
    <source>
        <dbReference type="EMBL" id="BBP01963.1"/>
    </source>
</evidence>
<keyword evidence="11 16" id="KW-1133">Transmembrane helix</keyword>
<feature type="active site" description="Acyl-ester intermediate" evidence="16">
    <location>
        <position position="289"/>
    </location>
</feature>
<evidence type="ECO:0000256" key="8">
    <source>
        <dbReference type="ARBA" id="ARBA00022801"/>
    </source>
</evidence>
<evidence type="ECO:0000256" key="11">
    <source>
        <dbReference type="ARBA" id="ARBA00022989"/>
    </source>
</evidence>
<dbReference type="Gene3D" id="3.40.710.10">
    <property type="entry name" value="DD-peptidase/beta-lactamase superfamily"/>
    <property type="match status" value="1"/>
</dbReference>
<keyword evidence="8 16" id="KW-0378">Hydrolase</keyword>
<accession>A0A809SAF6</accession>
<evidence type="ECO:0000256" key="12">
    <source>
        <dbReference type="ARBA" id="ARBA00023136"/>
    </source>
</evidence>
<keyword evidence="4 16" id="KW-0132">Cell division</keyword>
<dbReference type="GO" id="GO:0043093">
    <property type="term" value="P:FtsZ-dependent cytokinesis"/>
    <property type="evidence" value="ECO:0007669"/>
    <property type="project" value="UniProtKB-UniRule"/>
</dbReference>
<dbReference type="PANTHER" id="PTHR30627:SF1">
    <property type="entry name" value="PEPTIDOGLYCAN D,D-TRANSPEPTIDASE FTSI"/>
    <property type="match status" value="1"/>
</dbReference>
<comment type="similarity">
    <text evidence="16">Belongs to the transpeptidase family. FtsI subfamily.</text>
</comment>
<evidence type="ECO:0000256" key="17">
    <source>
        <dbReference type="SAM" id="MobiDB-lite"/>
    </source>
</evidence>
<dbReference type="InterPro" id="IPR005311">
    <property type="entry name" value="PBP_dimer"/>
</dbReference>
<evidence type="ECO:0000256" key="14">
    <source>
        <dbReference type="ARBA" id="ARBA00023306"/>
    </source>
</evidence>
<evidence type="ECO:0000256" key="3">
    <source>
        <dbReference type="ARBA" id="ARBA00022519"/>
    </source>
</evidence>
<dbReference type="GO" id="GO:0008955">
    <property type="term" value="F:peptidoglycan glycosyltransferase activity"/>
    <property type="evidence" value="ECO:0007669"/>
    <property type="project" value="InterPro"/>
</dbReference>
<dbReference type="Pfam" id="PF03717">
    <property type="entry name" value="PBP_dimer"/>
    <property type="match status" value="1"/>
</dbReference>
<feature type="region of interest" description="Disordered" evidence="17">
    <location>
        <begin position="551"/>
        <end position="570"/>
    </location>
</feature>
<comment type="subcellular location">
    <subcellularLocation>
        <location evidence="16">Cell inner membrane</location>
        <topology evidence="16">Single-pass membrane protein</topology>
    </subcellularLocation>
    <subcellularLocation>
        <location evidence="1">Membrane</location>
    </subcellularLocation>
</comment>
<dbReference type="EC" id="3.4.16.4" evidence="16"/>
<dbReference type="GO" id="GO:0008658">
    <property type="term" value="F:penicillin binding"/>
    <property type="evidence" value="ECO:0007669"/>
    <property type="project" value="InterPro"/>
</dbReference>
<evidence type="ECO:0000256" key="6">
    <source>
        <dbReference type="ARBA" id="ARBA00022670"/>
    </source>
</evidence>
<feature type="domain" description="Penicillin-binding protein transpeptidase" evidence="18">
    <location>
        <begin position="242"/>
        <end position="540"/>
    </location>
</feature>
<evidence type="ECO:0000256" key="9">
    <source>
        <dbReference type="ARBA" id="ARBA00022960"/>
    </source>
</evidence>